<accession>A0ABU6R5G7</accession>
<reference evidence="1 2" key="1">
    <citation type="journal article" date="2023" name="Plants (Basel)">
        <title>Bridging the Gap: Combining Genomics and Transcriptomics Approaches to Understand Stylosanthes scabra, an Orphan Legume from the Brazilian Caatinga.</title>
        <authorList>
            <person name="Ferreira-Neto J.R.C."/>
            <person name="da Silva M.D."/>
            <person name="Binneck E."/>
            <person name="de Melo N.F."/>
            <person name="da Silva R.H."/>
            <person name="de Melo A.L.T.M."/>
            <person name="Pandolfi V."/>
            <person name="Bustamante F.O."/>
            <person name="Brasileiro-Vidal A.C."/>
            <person name="Benko-Iseppon A.M."/>
        </authorList>
    </citation>
    <scope>NUCLEOTIDE SEQUENCE [LARGE SCALE GENOMIC DNA]</scope>
    <source>
        <tissue evidence="1">Leaves</tissue>
    </source>
</reference>
<evidence type="ECO:0000313" key="1">
    <source>
        <dbReference type="EMBL" id="MED6119270.1"/>
    </source>
</evidence>
<evidence type="ECO:0008006" key="3">
    <source>
        <dbReference type="Google" id="ProtNLM"/>
    </source>
</evidence>
<proteinExistence type="predicted"/>
<comment type="caution">
    <text evidence="1">The sequence shown here is derived from an EMBL/GenBank/DDBJ whole genome shotgun (WGS) entry which is preliminary data.</text>
</comment>
<protein>
    <recommendedName>
        <fullName evidence="3">F-box protein</fullName>
    </recommendedName>
</protein>
<dbReference type="Proteomes" id="UP001341840">
    <property type="component" value="Unassembled WGS sequence"/>
</dbReference>
<organism evidence="1 2">
    <name type="scientific">Stylosanthes scabra</name>
    <dbReference type="NCBI Taxonomy" id="79078"/>
    <lineage>
        <taxon>Eukaryota</taxon>
        <taxon>Viridiplantae</taxon>
        <taxon>Streptophyta</taxon>
        <taxon>Embryophyta</taxon>
        <taxon>Tracheophyta</taxon>
        <taxon>Spermatophyta</taxon>
        <taxon>Magnoliopsida</taxon>
        <taxon>eudicotyledons</taxon>
        <taxon>Gunneridae</taxon>
        <taxon>Pentapetalae</taxon>
        <taxon>rosids</taxon>
        <taxon>fabids</taxon>
        <taxon>Fabales</taxon>
        <taxon>Fabaceae</taxon>
        <taxon>Papilionoideae</taxon>
        <taxon>50 kb inversion clade</taxon>
        <taxon>dalbergioids sensu lato</taxon>
        <taxon>Dalbergieae</taxon>
        <taxon>Pterocarpus clade</taxon>
        <taxon>Stylosanthes</taxon>
    </lineage>
</organism>
<keyword evidence="2" id="KW-1185">Reference proteome</keyword>
<gene>
    <name evidence="1" type="ORF">PIB30_010195</name>
</gene>
<name>A0ABU6R5G7_9FABA</name>
<dbReference type="EMBL" id="JASCZI010030232">
    <property type="protein sequence ID" value="MED6119270.1"/>
    <property type="molecule type" value="Genomic_DNA"/>
</dbReference>
<evidence type="ECO:0000313" key="2">
    <source>
        <dbReference type="Proteomes" id="UP001341840"/>
    </source>
</evidence>
<sequence>MPKSENFDSCILLKQQTLATNQHNMFLLSGRRYEDKMKLDLPPPVKDKNEGFQILGSSVNGTICLGPYVDDECGNVVFWNPTTDEFKDIPFDDLPKINGLDTTLSCNGFGYDPLREDYILIRTVGYLSEEEEDDDDLGLFEEEEEEEVEEDYQVDVGNNKLTTTLIREYIYDEDVMDMQLVALLDRYVATITLCPKTKCIDISILGEVGVNESWVKLFTVGPLSSIENVMGIGIHGDILLRKNDVELVSFDLGTQEIQEIGIKGLRHSQTLIYEKNFQPIGRITN</sequence>